<evidence type="ECO:0000313" key="2">
    <source>
        <dbReference type="EMBL" id="GMI34754.1"/>
    </source>
</evidence>
<feature type="transmembrane region" description="Helical" evidence="1">
    <location>
        <begin position="421"/>
        <end position="447"/>
    </location>
</feature>
<proteinExistence type="predicted"/>
<feature type="transmembrane region" description="Helical" evidence="1">
    <location>
        <begin position="776"/>
        <end position="798"/>
    </location>
</feature>
<keyword evidence="3" id="KW-1185">Reference proteome</keyword>
<dbReference type="Proteomes" id="UP001165060">
    <property type="component" value="Unassembled WGS sequence"/>
</dbReference>
<feature type="transmembrane region" description="Helical" evidence="1">
    <location>
        <begin position="869"/>
        <end position="886"/>
    </location>
</feature>
<feature type="transmembrane region" description="Helical" evidence="1">
    <location>
        <begin position="538"/>
        <end position="556"/>
    </location>
</feature>
<feature type="transmembrane region" description="Helical" evidence="1">
    <location>
        <begin position="179"/>
        <end position="195"/>
    </location>
</feature>
<feature type="transmembrane region" description="Helical" evidence="1">
    <location>
        <begin position="365"/>
        <end position="384"/>
    </location>
</feature>
<feature type="transmembrane region" description="Helical" evidence="1">
    <location>
        <begin position="577"/>
        <end position="594"/>
    </location>
</feature>
<feature type="transmembrane region" description="Helical" evidence="1">
    <location>
        <begin position="156"/>
        <end position="173"/>
    </location>
</feature>
<reference evidence="2 3" key="1">
    <citation type="journal article" date="2023" name="Commun. Biol.">
        <title>Genome analysis of Parmales, the sister group of diatoms, reveals the evolutionary specialization of diatoms from phago-mixotrophs to photoautotrophs.</title>
        <authorList>
            <person name="Ban H."/>
            <person name="Sato S."/>
            <person name="Yoshikawa S."/>
            <person name="Yamada K."/>
            <person name="Nakamura Y."/>
            <person name="Ichinomiya M."/>
            <person name="Sato N."/>
            <person name="Blanc-Mathieu R."/>
            <person name="Endo H."/>
            <person name="Kuwata A."/>
            <person name="Ogata H."/>
        </authorList>
    </citation>
    <scope>NUCLEOTIDE SEQUENCE [LARGE SCALE GENOMIC DNA]</scope>
</reference>
<comment type="caution">
    <text evidence="2">The sequence shown here is derived from an EMBL/GenBank/DDBJ whole genome shotgun (WGS) entry which is preliminary data.</text>
</comment>
<feature type="transmembrane region" description="Helical" evidence="1">
    <location>
        <begin position="614"/>
        <end position="632"/>
    </location>
</feature>
<feature type="transmembrane region" description="Helical" evidence="1">
    <location>
        <begin position="1003"/>
        <end position="1024"/>
    </location>
</feature>
<feature type="transmembrane region" description="Helical" evidence="1">
    <location>
        <begin position="914"/>
        <end position="934"/>
    </location>
</feature>
<keyword evidence="1" id="KW-0472">Membrane</keyword>
<accession>A0ABQ6MW81</accession>
<feature type="transmembrane region" description="Helical" evidence="1">
    <location>
        <begin position="74"/>
        <end position="92"/>
    </location>
</feature>
<feature type="transmembrane region" description="Helical" evidence="1">
    <location>
        <begin position="1036"/>
        <end position="1054"/>
    </location>
</feature>
<feature type="transmembrane region" description="Helical" evidence="1">
    <location>
        <begin position="653"/>
        <end position="675"/>
    </location>
</feature>
<evidence type="ECO:0000313" key="3">
    <source>
        <dbReference type="Proteomes" id="UP001165060"/>
    </source>
</evidence>
<feature type="transmembrane region" description="Helical" evidence="1">
    <location>
        <begin position="123"/>
        <end position="144"/>
    </location>
</feature>
<keyword evidence="1" id="KW-0812">Transmembrane</keyword>
<name>A0ABQ6MW81_9STRA</name>
<dbReference type="EMBL" id="BRYB01000656">
    <property type="protein sequence ID" value="GMI34754.1"/>
    <property type="molecule type" value="Genomic_DNA"/>
</dbReference>
<organism evidence="2 3">
    <name type="scientific">Tetraparma gracilis</name>
    <dbReference type="NCBI Taxonomy" id="2962635"/>
    <lineage>
        <taxon>Eukaryota</taxon>
        <taxon>Sar</taxon>
        <taxon>Stramenopiles</taxon>
        <taxon>Ochrophyta</taxon>
        <taxon>Bolidophyceae</taxon>
        <taxon>Parmales</taxon>
        <taxon>Triparmaceae</taxon>
        <taxon>Tetraparma</taxon>
    </lineage>
</organism>
<feature type="transmembrane region" description="Helical" evidence="1">
    <location>
        <begin position="327"/>
        <end position="345"/>
    </location>
</feature>
<feature type="transmembrane region" description="Helical" evidence="1">
    <location>
        <begin position="695"/>
        <end position="714"/>
    </location>
</feature>
<gene>
    <name evidence="2" type="ORF">TeGR_g5317</name>
</gene>
<evidence type="ECO:0000256" key="1">
    <source>
        <dbReference type="SAM" id="Phobius"/>
    </source>
</evidence>
<evidence type="ECO:0008006" key="4">
    <source>
        <dbReference type="Google" id="ProtNLM"/>
    </source>
</evidence>
<keyword evidence="1" id="KW-1133">Transmembrane helix</keyword>
<feature type="transmembrane region" description="Helical" evidence="1">
    <location>
        <begin position="288"/>
        <end position="307"/>
    </location>
</feature>
<protein>
    <recommendedName>
        <fullName evidence="4">Transmembrane protein</fullName>
    </recommendedName>
</protein>
<feature type="transmembrane region" description="Helical" evidence="1">
    <location>
        <begin position="960"/>
        <end position="982"/>
    </location>
</feature>
<sequence>MPPKSTDGSSGLLAGGSDSQAARAAGVEMPYLGKSFKYTSNPIHRGSSIDASSPPLPSPPSTNAVIMYPRLSRVWVVFFLLFQLSSLVFPFLSLRLDSSLFGTSTSCTSNEDEACYDLELADFWFYTAEAVWPLHIVAYTVIFMSEPTRARAFGPAQVLSMILGVSSKALLMFRDPTGAVWLIGGPLFATAWIAIGTSQRCRRVKTEFSVEQVRNFVHKTLPAGALGVLPSIIFLLGESMACITDKLGGDDDGSEMCAGADIDTFCKVGCNTANDMCKCEDLVASNNGLVYTFLAVMTAHVFILPFIKQTYTMKHVVRFDLEFGEQVQVILVGITFFFAVFNFASSQDQGYGNDVEILTSRMGRSILHIASLGAAYSFLLSALLTEKAGESFGSHFPRAAAMTQRIRGALRTKQLTRVAPIIRSGFITIIAFCFITPVTGIVLYFLNDSYATQVMYTIDSMRLLVGAVSGFFVIARPRGSRKTGTIIYWTSVVLILLVTVLLDGLMHLTDEGQELIAKSTKEETAEDYNQLSAVVKFVLARCFIPCVIAIVMYRALVWGRRYIARHSDAQIDEHLQNYIKVFAGLFGPCVFLVAEALGCYLTEDDYRDCNSLGMANYIVTFQLTASAVYYLCTEISTLHLSYEDTVALRNVDAGYVFRLLAQAATWVIALGVFGARPREINPGAARAGDIDRTYVFDQVAMWTMIVLWIATMVWEKYHLQHKLHADRESAGESEKDEISHTSVTRRWLRLWRRLDAWTATHAVGVDEARTSTLYQWISAGVAWILIASNFVALGYVLAEKVPETLLWYEVWSVGKYAAAVCATSSVWFDLSSHARTRWTANVWGLLIGDAVRGAVAFKLRGAVGGNRTAVVHFVFLGAICFVIVRLHKRALVGGTQDARRTHVLEVVFPKTLQLAFPFIVITCEMLACTSGIYMDVKANVTATSGSFADIDEAFGECGGVVYGCAPLLVMLGFVYFSQVLYVDLDTAFTVTVIARFRFGFVKLFQLAMFGACGVYAVVMYSLRVKRQVTWDGADGFAHYGFMTVLCVALLSGLLEKTEEKAEDGLLERLGTTAKRRRGHRERKL</sequence>
<feature type="transmembrane region" description="Helical" evidence="1">
    <location>
        <begin position="486"/>
        <end position="506"/>
    </location>
</feature>